<dbReference type="Pfam" id="PF00583">
    <property type="entry name" value="Acetyltransf_1"/>
    <property type="match status" value="1"/>
</dbReference>
<dbReference type="RefSeq" id="WP_144042272.1">
    <property type="nucleotide sequence ID" value="NZ_BMPL01000041.1"/>
</dbReference>
<protein>
    <submittedName>
        <fullName evidence="2">GNAT family N-acetyltransferase</fullName>
    </submittedName>
</protein>
<keyword evidence="2" id="KW-0808">Transferase</keyword>
<dbReference type="CDD" id="cd04301">
    <property type="entry name" value="NAT_SF"/>
    <property type="match status" value="1"/>
</dbReference>
<dbReference type="AlphaFoldDB" id="A0A553JIJ5"/>
<evidence type="ECO:0000259" key="1">
    <source>
        <dbReference type="PROSITE" id="PS51186"/>
    </source>
</evidence>
<dbReference type="InterPro" id="IPR050276">
    <property type="entry name" value="MshD_Acetyltransferase"/>
</dbReference>
<name>A0A553JIJ5_SHEHA</name>
<gene>
    <name evidence="2" type="ORF">FN961_21755</name>
</gene>
<dbReference type="OrthoDB" id="5187710at2"/>
<dbReference type="GO" id="GO:0008999">
    <property type="term" value="F:protein-N-terminal-alanine acetyltransferase activity"/>
    <property type="evidence" value="ECO:0007669"/>
    <property type="project" value="TreeGrafter"/>
</dbReference>
<dbReference type="EMBL" id="VKGK01000037">
    <property type="protein sequence ID" value="TRY12270.1"/>
    <property type="molecule type" value="Genomic_DNA"/>
</dbReference>
<dbReference type="PANTHER" id="PTHR43617:SF20">
    <property type="entry name" value="N-ALPHA-ACETYLTRANSFERASE RIMI"/>
    <property type="match status" value="1"/>
</dbReference>
<dbReference type="InterPro" id="IPR000182">
    <property type="entry name" value="GNAT_dom"/>
</dbReference>
<evidence type="ECO:0000313" key="2">
    <source>
        <dbReference type="EMBL" id="TRY12270.1"/>
    </source>
</evidence>
<dbReference type="PANTHER" id="PTHR43617">
    <property type="entry name" value="L-AMINO ACID N-ACETYLTRANSFERASE"/>
    <property type="match status" value="1"/>
</dbReference>
<dbReference type="InterPro" id="IPR016181">
    <property type="entry name" value="Acyl_CoA_acyltransferase"/>
</dbReference>
<feature type="domain" description="N-acetyltransferase" evidence="1">
    <location>
        <begin position="5"/>
        <end position="150"/>
    </location>
</feature>
<accession>A0A553JIJ5</accession>
<dbReference type="SUPFAM" id="SSF55729">
    <property type="entry name" value="Acyl-CoA N-acyltransferases (Nat)"/>
    <property type="match status" value="1"/>
</dbReference>
<proteinExistence type="predicted"/>
<reference evidence="3" key="1">
    <citation type="submission" date="2019-07" db="EMBL/GenBank/DDBJ databases">
        <title>Shewanella sp. YLB-08 draft genomic sequence.</title>
        <authorList>
            <person name="Yu L."/>
        </authorList>
    </citation>
    <scope>NUCLEOTIDE SEQUENCE [LARGE SCALE GENOMIC DNA]</scope>
    <source>
        <strain evidence="3">JCM 20706</strain>
    </source>
</reference>
<sequence>MSDSIQICLADKDDLQGIDALEQRCFHGHSYPDFFFRQALDCWPAGFLVAKDNQANVVGYLLASSGTEAHLCWLLSLAVCNEQHGKGIGRKLISHLLDNLPTGVTQVQLTVAPENNAQSLYLKLGFVQIGFESDYFGQNEPRFLMSYTTPKLT</sequence>
<comment type="caution">
    <text evidence="2">The sequence shown here is derived from an EMBL/GenBank/DDBJ whole genome shotgun (WGS) entry which is preliminary data.</text>
</comment>
<dbReference type="Gene3D" id="3.40.630.30">
    <property type="match status" value="1"/>
</dbReference>
<dbReference type="PROSITE" id="PS51186">
    <property type="entry name" value="GNAT"/>
    <property type="match status" value="1"/>
</dbReference>
<dbReference type="Proteomes" id="UP000318126">
    <property type="component" value="Unassembled WGS sequence"/>
</dbReference>
<keyword evidence="3" id="KW-1185">Reference proteome</keyword>
<evidence type="ECO:0000313" key="3">
    <source>
        <dbReference type="Proteomes" id="UP000318126"/>
    </source>
</evidence>
<organism evidence="2 3">
    <name type="scientific">Shewanella hanedai</name>
    <name type="common">Alteromonas hanedai</name>
    <dbReference type="NCBI Taxonomy" id="25"/>
    <lineage>
        <taxon>Bacteria</taxon>
        <taxon>Pseudomonadati</taxon>
        <taxon>Pseudomonadota</taxon>
        <taxon>Gammaproteobacteria</taxon>
        <taxon>Alteromonadales</taxon>
        <taxon>Shewanellaceae</taxon>
        <taxon>Shewanella</taxon>
    </lineage>
</organism>